<evidence type="ECO:0000259" key="1">
    <source>
        <dbReference type="PROSITE" id="PS50994"/>
    </source>
</evidence>
<accession>A0A6I8MCL1</accession>
<dbReference type="GO" id="GO:0003676">
    <property type="term" value="F:nucleic acid binding"/>
    <property type="evidence" value="ECO:0007669"/>
    <property type="project" value="InterPro"/>
</dbReference>
<dbReference type="PROSITE" id="PS50994">
    <property type="entry name" value="INTEGRASE"/>
    <property type="match status" value="1"/>
</dbReference>
<dbReference type="SUPFAM" id="SSF53098">
    <property type="entry name" value="Ribonuclease H-like"/>
    <property type="match status" value="1"/>
</dbReference>
<dbReference type="NCBIfam" id="NF033594">
    <property type="entry name" value="transpos_ISNCY_2"/>
    <property type="match status" value="1"/>
</dbReference>
<protein>
    <recommendedName>
        <fullName evidence="1">Integrase catalytic domain-containing protein</fullName>
    </recommendedName>
</protein>
<proteinExistence type="predicted"/>
<dbReference type="InterPro" id="IPR012337">
    <property type="entry name" value="RNaseH-like_sf"/>
</dbReference>
<organism evidence="2 3">
    <name type="scientific">Oceanivirga miroungae</name>
    <dbReference type="NCBI Taxonomy" id="1130046"/>
    <lineage>
        <taxon>Bacteria</taxon>
        <taxon>Fusobacteriati</taxon>
        <taxon>Fusobacteriota</taxon>
        <taxon>Fusobacteriia</taxon>
        <taxon>Fusobacteriales</taxon>
        <taxon>Leptotrichiaceae</taxon>
        <taxon>Oceanivirga</taxon>
    </lineage>
</organism>
<dbReference type="RefSeq" id="WP_156683976.1">
    <property type="nucleotide sequence ID" value="NZ_CABWIB010000002.1"/>
</dbReference>
<keyword evidence="3" id="KW-1185">Reference proteome</keyword>
<dbReference type="InterPro" id="IPR036397">
    <property type="entry name" value="RNaseH_sf"/>
</dbReference>
<dbReference type="InterPro" id="IPR001584">
    <property type="entry name" value="Integrase_cat-core"/>
</dbReference>
<feature type="domain" description="Integrase catalytic" evidence="1">
    <location>
        <begin position="161"/>
        <end position="335"/>
    </location>
</feature>
<dbReference type="AlphaFoldDB" id="A0A6I8MCL1"/>
<evidence type="ECO:0000313" key="2">
    <source>
        <dbReference type="EMBL" id="VWL89653.1"/>
    </source>
</evidence>
<dbReference type="InterPro" id="IPR047797">
    <property type="entry name" value="ISNCY_transpos"/>
</dbReference>
<dbReference type="GO" id="GO:0015074">
    <property type="term" value="P:DNA integration"/>
    <property type="evidence" value="ECO:0007669"/>
    <property type="project" value="InterPro"/>
</dbReference>
<sequence>MTTEERKRAKAFAKDLILKGRKLKDIERITNLSKSTIKRIKRSIKDDKPNISKQVGRKRALTEDEENIIITFYIEHASSFNFKHFYEHFVINQMGYNISYPTLLRIFKKRKITSPESRKQTLRSYKRSDVDNKGVNENISELSDKEISFKHELCAKYAHPYVSAPKYFGEIVETDASIHLWFNNKKAALHIFVDKATSIILGAHFEEQETLKGYYTAFKQVLINYGIPYQLKADNRTVFKYNEDSEKKTNFAIMCNFLGIDLVTTSVAQAKGTVERCFKTLQSRLASELNFYGIKTIDEANNYLAGFLKDYNSKLLSKLDDIGNRFVNQEYNEDKLNKILSVFNQRIVSGHCISYEKKKYIPLKHNGEKMYLYNKTKVVVVKSLVDTLHILLENQIYDLVEIEDYEEFSKNFNEKKEEEPKEKEKYIPPADHPWRKFFKNLFDELTKKRKK</sequence>
<dbReference type="EMBL" id="CABWIB010000002">
    <property type="protein sequence ID" value="VWL89653.1"/>
    <property type="molecule type" value="Genomic_DNA"/>
</dbReference>
<gene>
    <name evidence="2" type="ORF">OMES3154_01287</name>
</gene>
<evidence type="ECO:0000313" key="3">
    <source>
        <dbReference type="Proteomes" id="UP000419017"/>
    </source>
</evidence>
<dbReference type="PANTHER" id="PTHR35004">
    <property type="entry name" value="TRANSPOSASE RV3428C-RELATED"/>
    <property type="match status" value="1"/>
</dbReference>
<dbReference type="Proteomes" id="UP000419017">
    <property type="component" value="Unassembled WGS sequence"/>
</dbReference>
<dbReference type="Gene3D" id="3.30.420.10">
    <property type="entry name" value="Ribonuclease H-like superfamily/Ribonuclease H"/>
    <property type="match status" value="1"/>
</dbReference>
<dbReference type="PANTHER" id="PTHR35004:SF7">
    <property type="entry name" value="INTEGRASE PROTEIN"/>
    <property type="match status" value="1"/>
</dbReference>
<reference evidence="2 3" key="1">
    <citation type="submission" date="2019-10" db="EMBL/GenBank/DDBJ databases">
        <authorList>
            <person name="Blom J."/>
        </authorList>
    </citation>
    <scope>NUCLEOTIDE SEQUENCE [LARGE SCALE GENOMIC DNA]</scope>
    <source>
        <strain evidence="2 3">ES3154-GLU</strain>
    </source>
</reference>
<name>A0A6I8MCL1_9FUSO</name>